<accession>A0ACC6M4J3</accession>
<comment type="caution">
    <text evidence="1">The sequence shown here is derived from an EMBL/GenBank/DDBJ whole genome shotgun (WGS) entry which is preliminary data.</text>
</comment>
<protein>
    <submittedName>
        <fullName evidence="1">Endolytic transglycosylase MltG</fullName>
    </submittedName>
</protein>
<dbReference type="Proteomes" id="UP001277972">
    <property type="component" value="Unassembled WGS sequence"/>
</dbReference>
<evidence type="ECO:0000313" key="1">
    <source>
        <dbReference type="EMBL" id="MDX8045884.1"/>
    </source>
</evidence>
<gene>
    <name evidence="1" type="primary">mltG</name>
    <name evidence="1" type="ORF">SH601_07750</name>
</gene>
<evidence type="ECO:0000313" key="2">
    <source>
        <dbReference type="Proteomes" id="UP001277972"/>
    </source>
</evidence>
<reference evidence="1" key="1">
    <citation type="submission" date="2023-11" db="EMBL/GenBank/DDBJ databases">
        <title>Gracilibacillus pellucida a moderately halophilic bacterium isolated from saline soil in Xinjiang province.</title>
        <authorList>
            <person name="Zhang Z."/>
            <person name="Tan F."/>
            <person name="Wang Y."/>
            <person name="Xia M."/>
        </authorList>
    </citation>
    <scope>NUCLEOTIDE SEQUENCE</scope>
    <source>
        <strain evidence="1">S3-1-1</strain>
    </source>
</reference>
<dbReference type="EMBL" id="JAWZSR010000004">
    <property type="protein sequence ID" value="MDX8045884.1"/>
    <property type="molecule type" value="Genomic_DNA"/>
</dbReference>
<sequence length="382" mass="42872">MSKENDGKNETKKKLTYKEIAEERGKEASIARKIFLVILLVLVAIIIIGGYSAYKYVDKGTSPVDPDSTEEVEINIPLGSSSSDIANILEEQGVINNGLIYRFYVKFNNAADFQAGDYTLSPSMSLAEITKELETGSLEEEAELRVTIPEGRNIQQIASILEDKANIDSDDFLEQMTDEDYIEDLVKEYPDILTDDIVADGIKYPLEGYLFPATYEFHTDSPTIEEIVSQMLTKTSTVISAHQNEINDDDFSVHELITFASLVEEEAPSEDDRKSIAGVFYNRLTQGMRLQTDPTVIYALGEHKSRLTYDDYETDSPYNTYQVDGLPIGPIANFGESSLTAVLDPSDNDYLFFLADSDGNVHYSTSYAEHQQLEEKYIHNQD</sequence>
<keyword evidence="2" id="KW-1185">Reference proteome</keyword>
<proteinExistence type="predicted"/>
<organism evidence="1 2">
    <name type="scientific">Gracilibacillus pellucidus</name>
    <dbReference type="NCBI Taxonomy" id="3095368"/>
    <lineage>
        <taxon>Bacteria</taxon>
        <taxon>Bacillati</taxon>
        <taxon>Bacillota</taxon>
        <taxon>Bacilli</taxon>
        <taxon>Bacillales</taxon>
        <taxon>Bacillaceae</taxon>
        <taxon>Gracilibacillus</taxon>
    </lineage>
</organism>
<name>A0ACC6M4J3_9BACI</name>